<dbReference type="RefSeq" id="WP_301220296.1">
    <property type="nucleotide sequence ID" value="NZ_JAROCB010000005.1"/>
</dbReference>
<organism evidence="1 2">
    <name type="scientific">Leifsonia virtsii</name>
    <dbReference type="NCBI Taxonomy" id="3035915"/>
    <lineage>
        <taxon>Bacteria</taxon>
        <taxon>Bacillati</taxon>
        <taxon>Actinomycetota</taxon>
        <taxon>Actinomycetes</taxon>
        <taxon>Micrococcales</taxon>
        <taxon>Microbacteriaceae</taxon>
        <taxon>Leifsonia</taxon>
    </lineage>
</organism>
<dbReference type="Proteomes" id="UP001174210">
    <property type="component" value="Unassembled WGS sequence"/>
</dbReference>
<reference evidence="1" key="1">
    <citation type="submission" date="2023-03" db="EMBL/GenBank/DDBJ databases">
        <title>MT1 and MT2 Draft Genomes of Novel Species.</title>
        <authorList>
            <person name="Venkateswaran K."/>
        </authorList>
    </citation>
    <scope>NUCLEOTIDE SEQUENCE</scope>
    <source>
        <strain evidence="1">F6_8S_P_1A</strain>
    </source>
</reference>
<keyword evidence="2" id="KW-1185">Reference proteome</keyword>
<proteinExistence type="predicted"/>
<name>A0ABT8J2W7_9MICO</name>
<evidence type="ECO:0000313" key="1">
    <source>
        <dbReference type="EMBL" id="MDN4598951.1"/>
    </source>
</evidence>
<sequence>MARRPWSSRDAGEDYADWAGGAWADEHVAIRHPTLAETVGLDAHRWRIIAIDLEASPGGEDEIILTAREIGTLCGGEAAVEFHVTGVTVADFIAEVFTDFRVSLIARDATRAEVTVTERRELRLPLEG</sequence>
<gene>
    <name evidence="1" type="ORF">P5G59_17505</name>
</gene>
<dbReference type="EMBL" id="JAROCB010000005">
    <property type="protein sequence ID" value="MDN4598951.1"/>
    <property type="molecule type" value="Genomic_DNA"/>
</dbReference>
<accession>A0ABT8J2W7</accession>
<comment type="caution">
    <text evidence="1">The sequence shown here is derived from an EMBL/GenBank/DDBJ whole genome shotgun (WGS) entry which is preliminary data.</text>
</comment>
<evidence type="ECO:0000313" key="2">
    <source>
        <dbReference type="Proteomes" id="UP001174210"/>
    </source>
</evidence>
<protein>
    <submittedName>
        <fullName evidence="1">Uncharacterized protein</fullName>
    </submittedName>
</protein>